<sequence length="141" mass="14213">MKRQLLVLVAGLLLAAASGVATAAACRAGSAAAQGAQQGYERDMGVAVEEAKKNMDWSDMLQQCVGGISGISATSAFPSLGDLINQQINKVCYAVRGKISSAVGAVTGQVSDMTGGMVSASPAYGGGAAASSADIWKSIWR</sequence>
<protein>
    <recommendedName>
        <fullName evidence="4">TraL protein</fullName>
    </recommendedName>
</protein>
<keyword evidence="3" id="KW-1185">Reference proteome</keyword>
<dbReference type="EMBL" id="CP016441">
    <property type="protein sequence ID" value="ANY18510.1"/>
    <property type="molecule type" value="Genomic_DNA"/>
</dbReference>
<feature type="chain" id="PRO_5046652717" description="TraL protein" evidence="1">
    <location>
        <begin position="24"/>
        <end position="141"/>
    </location>
</feature>
<keyword evidence="2" id="KW-0614">Plasmid</keyword>
<evidence type="ECO:0008006" key="4">
    <source>
        <dbReference type="Google" id="ProtNLM"/>
    </source>
</evidence>
<feature type="signal peptide" evidence="1">
    <location>
        <begin position="1"/>
        <end position="23"/>
    </location>
</feature>
<organism evidence="2 3">
    <name type="scientific">Bordetella pseudohinzii</name>
    <dbReference type="NCBI Taxonomy" id="1331258"/>
    <lineage>
        <taxon>Bacteria</taxon>
        <taxon>Pseudomonadati</taxon>
        <taxon>Pseudomonadota</taxon>
        <taxon>Betaproteobacteria</taxon>
        <taxon>Burkholderiales</taxon>
        <taxon>Alcaligenaceae</taxon>
        <taxon>Bordetella</taxon>
    </lineage>
</organism>
<dbReference type="PROSITE" id="PS51257">
    <property type="entry name" value="PROKAR_LIPOPROTEIN"/>
    <property type="match status" value="1"/>
</dbReference>
<keyword evidence="1" id="KW-0732">Signal</keyword>
<accession>A0ABM6DKT9</accession>
<gene>
    <name evidence="2" type="ORF">BBN53_21030</name>
</gene>
<dbReference type="RefSeq" id="WP_053073259.1">
    <property type="nucleotide sequence ID" value="NZ_CAJGUP010000012.1"/>
</dbReference>
<reference evidence="2 3" key="1">
    <citation type="submission" date="2016-07" db="EMBL/GenBank/DDBJ databases">
        <title>Complete genome sequences of Bordetella pseudohinzii.</title>
        <authorList>
            <person name="Spilker T."/>
            <person name="Darrah R."/>
            <person name="LiPuma J.J."/>
        </authorList>
    </citation>
    <scope>NUCLEOTIDE SEQUENCE [LARGE SCALE GENOMIC DNA]</scope>
    <source>
        <strain evidence="2 3">HI4681</strain>
        <plasmid evidence="2 3">unnamed1</plasmid>
    </source>
</reference>
<evidence type="ECO:0000256" key="1">
    <source>
        <dbReference type="SAM" id="SignalP"/>
    </source>
</evidence>
<geneLocation type="plasmid" evidence="2 3">
    <name>unnamed1</name>
</geneLocation>
<proteinExistence type="predicted"/>
<dbReference type="Proteomes" id="UP000092950">
    <property type="component" value="Plasmid unnamed1"/>
</dbReference>
<evidence type="ECO:0000313" key="3">
    <source>
        <dbReference type="Proteomes" id="UP000092950"/>
    </source>
</evidence>
<name>A0ABM6DKT9_9BORD</name>
<evidence type="ECO:0000313" key="2">
    <source>
        <dbReference type="EMBL" id="ANY18510.1"/>
    </source>
</evidence>